<reference evidence="4 5" key="1">
    <citation type="submission" date="2017-05" db="EMBL/GenBank/DDBJ databases">
        <authorList>
            <person name="Varghese N."/>
            <person name="Submissions S."/>
        </authorList>
    </citation>
    <scope>NUCLEOTIDE SEQUENCE [LARGE SCALE GENOMIC DNA]</scope>
    <source>
        <strain evidence="4 5">DSM 46834</strain>
    </source>
</reference>
<name>A0A521EZP9_9ACTN</name>
<dbReference type="EMBL" id="FXTJ01000006">
    <property type="protein sequence ID" value="SMO89286.1"/>
    <property type="molecule type" value="Genomic_DNA"/>
</dbReference>
<dbReference type="GO" id="GO:0005975">
    <property type="term" value="P:carbohydrate metabolic process"/>
    <property type="evidence" value="ECO:0007669"/>
    <property type="project" value="InterPro"/>
</dbReference>
<evidence type="ECO:0000313" key="4">
    <source>
        <dbReference type="EMBL" id="SMO89286.1"/>
    </source>
</evidence>
<dbReference type="InterPro" id="IPR008928">
    <property type="entry name" value="6-hairpin_glycosidase_sf"/>
</dbReference>
<dbReference type="Pfam" id="PF19291">
    <property type="entry name" value="TREH_N"/>
    <property type="match status" value="1"/>
</dbReference>
<feature type="domain" description="Trehalase-like N-terminal" evidence="3">
    <location>
        <begin position="55"/>
        <end position="168"/>
    </location>
</feature>
<dbReference type="Pfam" id="PF00723">
    <property type="entry name" value="Glyco_hydro_15"/>
    <property type="match status" value="1"/>
</dbReference>
<protein>
    <submittedName>
        <fullName evidence="4">Glucoamylase (Glucan-1,4-alpha-glucosidase), GH15 family</fullName>
    </submittedName>
</protein>
<dbReference type="InterPro" id="IPR012341">
    <property type="entry name" value="6hp_glycosidase-like_sf"/>
</dbReference>
<dbReference type="AlphaFoldDB" id="A0A521EZP9"/>
<dbReference type="PANTHER" id="PTHR31616:SF0">
    <property type="entry name" value="GLUCAN 1,4-ALPHA-GLUCOSIDASE"/>
    <property type="match status" value="1"/>
</dbReference>
<organism evidence="4 5">
    <name type="scientific">Geodermatophilus aquaeductus</name>
    <dbReference type="NCBI Taxonomy" id="1564161"/>
    <lineage>
        <taxon>Bacteria</taxon>
        <taxon>Bacillati</taxon>
        <taxon>Actinomycetota</taxon>
        <taxon>Actinomycetes</taxon>
        <taxon>Geodermatophilales</taxon>
        <taxon>Geodermatophilaceae</taxon>
        <taxon>Geodermatophilus</taxon>
    </lineage>
</organism>
<dbReference type="SUPFAM" id="SSF48208">
    <property type="entry name" value="Six-hairpin glycosidases"/>
    <property type="match status" value="1"/>
</dbReference>
<feature type="region of interest" description="Disordered" evidence="1">
    <location>
        <begin position="1"/>
        <end position="26"/>
    </location>
</feature>
<evidence type="ECO:0000313" key="5">
    <source>
        <dbReference type="Proteomes" id="UP000317484"/>
    </source>
</evidence>
<evidence type="ECO:0000259" key="2">
    <source>
        <dbReference type="Pfam" id="PF00723"/>
    </source>
</evidence>
<gene>
    <name evidence="4" type="ORF">SAMN06273567_106189</name>
</gene>
<accession>A0A521EZP9</accession>
<dbReference type="InterPro" id="IPR045582">
    <property type="entry name" value="Trehalase-like_N"/>
</dbReference>
<proteinExistence type="predicted"/>
<evidence type="ECO:0000259" key="3">
    <source>
        <dbReference type="Pfam" id="PF19291"/>
    </source>
</evidence>
<sequence length="641" mass="69093">MPGIPPAPEDSGVDPGRTEVPRPGAVRADLRRGTGADTEVTERDDLGYADLRTYAAIGDGRTVALVARDGRIDWLPLPEMDGPPVFGALLDTDNGGCLELCPEGDFTVRRGYVGDTNVLQTTFTTPTGSVRVTDALTTGISGRLPWSELARRIEGLEGSVRMRAAVRPGTCLNTVAPWVHDTTHGPVLRVAGLTLAVRTMHADDVTAGDRRIDVTFTTSEGSRHLLAVVGTEDEPLFLPPPEVIDAGVDRTVRTWAAWMESFSWDGPWADAVCRSTLTLKQLVHAATGAIVAAPTTSLPEGPAGGRTWDYRYAWVRDSAYALIALTRFGLREETHGAMSWLLSVMRRHGPEPRVCYTVDGGRSGGVHVADVPGWRGIGPVRVGNAAADQLQLGVFGDVFGIVSLYVESGHVLDAETSRMLAGIADLACDRWQVRDSGMWELPELRHYTTSKLGCWQALTKAVELAERGQIPGDADRWRHEAGRITQWVDEHAWDAERGTYVWYPGTTDLDASIVLHAISGFDRGERMSATLDRLREELGTGPYLHRFTGAADVEGAFLPCSFWLASALALCGRRDEARALMDELVDAAPNDVGLLPEMLDPATGDWLGNLPQALSHLALVNAAITLGSDDDPADTTSGGPA</sequence>
<dbReference type="PANTHER" id="PTHR31616">
    <property type="entry name" value="TREHALASE"/>
    <property type="match status" value="1"/>
</dbReference>
<feature type="domain" description="GH15-like" evidence="2">
    <location>
        <begin position="269"/>
        <end position="623"/>
    </location>
</feature>
<evidence type="ECO:0000256" key="1">
    <source>
        <dbReference type="SAM" id="MobiDB-lite"/>
    </source>
</evidence>
<dbReference type="InterPro" id="IPR011613">
    <property type="entry name" value="GH15-like"/>
</dbReference>
<keyword evidence="5" id="KW-1185">Reference proteome</keyword>
<dbReference type="Proteomes" id="UP000317484">
    <property type="component" value="Unassembled WGS sequence"/>
</dbReference>
<dbReference type="Gene3D" id="1.50.10.10">
    <property type="match status" value="1"/>
</dbReference>
<dbReference type="GO" id="GO:0004553">
    <property type="term" value="F:hydrolase activity, hydrolyzing O-glycosyl compounds"/>
    <property type="evidence" value="ECO:0007669"/>
    <property type="project" value="TreeGrafter"/>
</dbReference>